<reference evidence="2 3" key="1">
    <citation type="submission" date="2019-07" db="EMBL/GenBank/DDBJ databases">
        <title>Whole genome shotgun sequence of Segetibacter aerophilus NBRC 106135.</title>
        <authorList>
            <person name="Hosoyama A."/>
            <person name="Uohara A."/>
            <person name="Ohji S."/>
            <person name="Ichikawa N."/>
        </authorList>
    </citation>
    <scope>NUCLEOTIDE SEQUENCE [LARGE SCALE GENOMIC DNA]</scope>
    <source>
        <strain evidence="2 3">NBRC 106135</strain>
    </source>
</reference>
<proteinExistence type="predicted"/>
<dbReference type="Pfam" id="PF00149">
    <property type="entry name" value="Metallophos"/>
    <property type="match status" value="1"/>
</dbReference>
<keyword evidence="2" id="KW-0378">Hydrolase</keyword>
<dbReference type="PIRSF" id="PIRSF000887">
    <property type="entry name" value="Pesterase_MJ0037"/>
    <property type="match status" value="1"/>
</dbReference>
<dbReference type="GO" id="GO:0004386">
    <property type="term" value="F:helicase activity"/>
    <property type="evidence" value="ECO:0007669"/>
    <property type="project" value="UniProtKB-KW"/>
</dbReference>
<protein>
    <submittedName>
        <fullName evidence="2">DEAD/DEAH box helicase</fullName>
    </submittedName>
</protein>
<dbReference type="Proteomes" id="UP000321513">
    <property type="component" value="Unassembled WGS sequence"/>
</dbReference>
<sequence length="240" mass="27508">MYYISLAPLKYLGVQVSEKFSLHQQTLWLSPDRCIYWEEQNVLIVSDLHFGKTGHFRKSGIAVPQNVYKEDMQRLMAQLQFYKPEQLLVVGDLFHSVLNKELDLFKKWRSDFSALHIQLVKGNHDILKREWYADSNISVSDLHYHLANFCFVHDISEACGPSDDVHYYFSGHIHPCVLLKGLAKQKVSLPCYYFAENFAVIPAFSKFTGTALIDRKSADNVFAIIPSNFSKGQQGAVVKV</sequence>
<comment type="caution">
    <text evidence="2">The sequence shown here is derived from an EMBL/GenBank/DDBJ whole genome shotgun (WGS) entry which is preliminary data.</text>
</comment>
<name>A0A512B7Y7_9BACT</name>
<dbReference type="PANTHER" id="PTHR39323:SF1">
    <property type="entry name" value="BLR1149 PROTEIN"/>
    <property type="match status" value="1"/>
</dbReference>
<keyword evidence="3" id="KW-1185">Reference proteome</keyword>
<keyword evidence="2" id="KW-0347">Helicase</keyword>
<dbReference type="GO" id="GO:0016787">
    <property type="term" value="F:hydrolase activity"/>
    <property type="evidence" value="ECO:0007669"/>
    <property type="project" value="InterPro"/>
</dbReference>
<dbReference type="InterPro" id="IPR026336">
    <property type="entry name" value="PdeM-like"/>
</dbReference>
<evidence type="ECO:0000313" key="2">
    <source>
        <dbReference type="EMBL" id="GEO08019.1"/>
    </source>
</evidence>
<organism evidence="2 3">
    <name type="scientific">Segetibacter aerophilus</name>
    <dbReference type="NCBI Taxonomy" id="670293"/>
    <lineage>
        <taxon>Bacteria</taxon>
        <taxon>Pseudomonadati</taxon>
        <taxon>Bacteroidota</taxon>
        <taxon>Chitinophagia</taxon>
        <taxon>Chitinophagales</taxon>
        <taxon>Chitinophagaceae</taxon>
        <taxon>Segetibacter</taxon>
    </lineage>
</organism>
<dbReference type="NCBIfam" id="TIGR04123">
    <property type="entry name" value="P_estr_lig_assc"/>
    <property type="match status" value="1"/>
</dbReference>
<dbReference type="InterPro" id="IPR004843">
    <property type="entry name" value="Calcineurin-like_PHP"/>
</dbReference>
<dbReference type="InterPro" id="IPR024173">
    <property type="entry name" value="Pesterase_MJ0037-like"/>
</dbReference>
<gene>
    <name evidence="2" type="ORF">SAE01_05150</name>
</gene>
<keyword evidence="2" id="KW-0067">ATP-binding</keyword>
<dbReference type="AlphaFoldDB" id="A0A512B7Y7"/>
<dbReference type="InterPro" id="IPR029052">
    <property type="entry name" value="Metallo-depent_PP-like"/>
</dbReference>
<dbReference type="Gene3D" id="3.60.21.10">
    <property type="match status" value="1"/>
</dbReference>
<dbReference type="SUPFAM" id="SSF56300">
    <property type="entry name" value="Metallo-dependent phosphatases"/>
    <property type="match status" value="1"/>
</dbReference>
<evidence type="ECO:0000259" key="1">
    <source>
        <dbReference type="Pfam" id="PF00149"/>
    </source>
</evidence>
<dbReference type="PANTHER" id="PTHR39323">
    <property type="entry name" value="BLR1149 PROTEIN"/>
    <property type="match status" value="1"/>
</dbReference>
<dbReference type="EMBL" id="BJYT01000001">
    <property type="protein sequence ID" value="GEO08019.1"/>
    <property type="molecule type" value="Genomic_DNA"/>
</dbReference>
<accession>A0A512B7Y7</accession>
<keyword evidence="2" id="KW-0547">Nucleotide-binding</keyword>
<evidence type="ECO:0000313" key="3">
    <source>
        <dbReference type="Proteomes" id="UP000321513"/>
    </source>
</evidence>
<feature type="domain" description="Calcineurin-like phosphoesterase" evidence="1">
    <location>
        <begin position="42"/>
        <end position="133"/>
    </location>
</feature>